<dbReference type="InterPro" id="IPR036915">
    <property type="entry name" value="Cyclin-like_sf"/>
</dbReference>
<dbReference type="InterPro" id="IPR006671">
    <property type="entry name" value="Cyclin_N"/>
</dbReference>
<dbReference type="GO" id="GO:0051301">
    <property type="term" value="P:cell division"/>
    <property type="evidence" value="ECO:0007669"/>
    <property type="project" value="UniProtKB-KW"/>
</dbReference>
<evidence type="ECO:0000256" key="4">
    <source>
        <dbReference type="RuleBase" id="RU000383"/>
    </source>
</evidence>
<dbReference type="Gene3D" id="1.10.472.10">
    <property type="entry name" value="Cyclin-like"/>
    <property type="match status" value="1"/>
</dbReference>
<dbReference type="InterPro" id="IPR013763">
    <property type="entry name" value="Cyclin-like_dom"/>
</dbReference>
<evidence type="ECO:0000256" key="2">
    <source>
        <dbReference type="ARBA" id="ARBA00023127"/>
    </source>
</evidence>
<dbReference type="FunFam" id="1.10.472.10:FF:000001">
    <property type="entry name" value="G2/mitotic-specific cyclin"/>
    <property type="match status" value="1"/>
</dbReference>
<keyword evidence="3" id="KW-0131">Cell cycle</keyword>
<evidence type="ECO:0000256" key="1">
    <source>
        <dbReference type="ARBA" id="ARBA00022618"/>
    </source>
</evidence>
<feature type="domain" description="Cyclin-like" evidence="5">
    <location>
        <begin position="71"/>
        <end position="153"/>
    </location>
</feature>
<comment type="caution">
    <text evidence="6">The sequence shown here is derived from an EMBL/GenBank/DDBJ whole genome shotgun (WGS) entry which is preliminary data.</text>
</comment>
<dbReference type="PANTHER" id="PTHR10177">
    <property type="entry name" value="CYCLINS"/>
    <property type="match status" value="1"/>
</dbReference>
<dbReference type="SUPFAM" id="SSF47954">
    <property type="entry name" value="Cyclin-like"/>
    <property type="match status" value="1"/>
</dbReference>
<protein>
    <recommendedName>
        <fullName evidence="5">Cyclin-like domain-containing protein</fullName>
    </recommendedName>
</protein>
<evidence type="ECO:0000259" key="5">
    <source>
        <dbReference type="SMART" id="SM00385"/>
    </source>
</evidence>
<dbReference type="Proteomes" id="UP001177140">
    <property type="component" value="Unassembled WGS sequence"/>
</dbReference>
<dbReference type="EMBL" id="JAJJMA010051177">
    <property type="protein sequence ID" value="MCL7025969.1"/>
    <property type="molecule type" value="Genomic_DNA"/>
</dbReference>
<organism evidence="6 7">
    <name type="scientific">Papaver nudicaule</name>
    <name type="common">Iceland poppy</name>
    <dbReference type="NCBI Taxonomy" id="74823"/>
    <lineage>
        <taxon>Eukaryota</taxon>
        <taxon>Viridiplantae</taxon>
        <taxon>Streptophyta</taxon>
        <taxon>Embryophyta</taxon>
        <taxon>Tracheophyta</taxon>
        <taxon>Spermatophyta</taxon>
        <taxon>Magnoliopsida</taxon>
        <taxon>Ranunculales</taxon>
        <taxon>Papaveraceae</taxon>
        <taxon>Papaveroideae</taxon>
        <taxon>Papaver</taxon>
    </lineage>
</organism>
<keyword evidence="2 4" id="KW-0195">Cyclin</keyword>
<evidence type="ECO:0000313" key="7">
    <source>
        <dbReference type="Proteomes" id="UP001177140"/>
    </source>
</evidence>
<accession>A0AA41UZF3</accession>
<evidence type="ECO:0000313" key="6">
    <source>
        <dbReference type="EMBL" id="MCL7025969.1"/>
    </source>
</evidence>
<sequence length="197" mass="23053">MYVKHTEAMLDEIDQMVYIVEEVVMDIDSSDKKNPLAFVDYIEDIYAHHRNTENSSCVSPSYMTHQFDINEKMRGILIDWLIETLYLTVNLIDRFLECQTVLRKKLQLVGVTTMLLACKYEEVSVPVVEDLTLISDKAYTRKEVLDMQEKRRGRIPPFSLKIVPKYILLKIYPRKLEQLIAHITSIQNTAVCTQKYD</sequence>
<reference evidence="6" key="1">
    <citation type="submission" date="2022-03" db="EMBL/GenBank/DDBJ databases">
        <title>A functionally conserved STORR gene fusion in Papaver species that diverged 16.8 million years ago.</title>
        <authorList>
            <person name="Catania T."/>
        </authorList>
    </citation>
    <scope>NUCLEOTIDE SEQUENCE</scope>
    <source>
        <strain evidence="6">S-191538</strain>
    </source>
</reference>
<dbReference type="SMART" id="SM00385">
    <property type="entry name" value="CYCLIN"/>
    <property type="match status" value="1"/>
</dbReference>
<comment type="similarity">
    <text evidence="4">Belongs to the cyclin family.</text>
</comment>
<gene>
    <name evidence="6" type="ORF">MKW94_000803</name>
</gene>
<name>A0AA41UZF3_PAPNU</name>
<keyword evidence="1" id="KW-0132">Cell division</keyword>
<dbReference type="InterPro" id="IPR039361">
    <property type="entry name" value="Cyclin"/>
</dbReference>
<dbReference type="AlphaFoldDB" id="A0AA41UZF3"/>
<proteinExistence type="inferred from homology"/>
<evidence type="ECO:0000256" key="3">
    <source>
        <dbReference type="ARBA" id="ARBA00023306"/>
    </source>
</evidence>
<keyword evidence="7" id="KW-1185">Reference proteome</keyword>
<dbReference type="Pfam" id="PF00134">
    <property type="entry name" value="Cyclin_N"/>
    <property type="match status" value="1"/>
</dbReference>